<organism evidence="1">
    <name type="scientific">viral metagenome</name>
    <dbReference type="NCBI Taxonomy" id="1070528"/>
    <lineage>
        <taxon>unclassified sequences</taxon>
        <taxon>metagenomes</taxon>
        <taxon>organismal metagenomes</taxon>
    </lineage>
</organism>
<reference evidence="1" key="1">
    <citation type="journal article" date="2020" name="Nature">
        <title>Giant virus diversity and host interactions through global metagenomics.</title>
        <authorList>
            <person name="Schulz F."/>
            <person name="Roux S."/>
            <person name="Paez-Espino D."/>
            <person name="Jungbluth S."/>
            <person name="Walsh D.A."/>
            <person name="Denef V.J."/>
            <person name="McMahon K.D."/>
            <person name="Konstantinidis K.T."/>
            <person name="Eloe-Fadrosh E.A."/>
            <person name="Kyrpides N.C."/>
            <person name="Woyke T."/>
        </authorList>
    </citation>
    <scope>NUCLEOTIDE SEQUENCE</scope>
    <source>
        <strain evidence="1">GVMAG-S-ERX556049-19</strain>
    </source>
</reference>
<evidence type="ECO:0000313" key="1">
    <source>
        <dbReference type="EMBL" id="QHT37922.1"/>
    </source>
</evidence>
<sequence>MSNNIINGYNGIIPLDLTNIDKKYHKNIIEEHKKNIEDYKLEQEKLPYHLKYENCIQKVYKQLEKEEYHKNQRIQKKIKQQEEVDKNRIKLYKSE</sequence>
<protein>
    <submittedName>
        <fullName evidence="1">Uncharacterized protein</fullName>
    </submittedName>
</protein>
<proteinExistence type="predicted"/>
<name>A0A6C0F9N9_9ZZZZ</name>
<accession>A0A6C0F9N9</accession>
<dbReference type="AlphaFoldDB" id="A0A6C0F9N9"/>
<dbReference type="EMBL" id="MN738822">
    <property type="protein sequence ID" value="QHT37922.1"/>
    <property type="molecule type" value="Genomic_DNA"/>
</dbReference>